<evidence type="ECO:0000256" key="2">
    <source>
        <dbReference type="SAM" id="MobiDB-lite"/>
    </source>
</evidence>
<dbReference type="Proteomes" id="UP000008810">
    <property type="component" value="Chromosome 5"/>
</dbReference>
<dbReference type="PANTHER" id="PTHR31147:SF46">
    <property type="entry name" value="GENOME ASSEMBLY, CHROMOSOME: II"/>
    <property type="match status" value="1"/>
</dbReference>
<dbReference type="GeneID" id="100835495"/>
<dbReference type="Gramene" id="KQJ81444">
    <property type="protein sequence ID" value="KQJ81444"/>
    <property type="gene ID" value="BRADI_5g00750v3"/>
</dbReference>
<dbReference type="KEGG" id="bdi:100835495"/>
<gene>
    <name evidence="4" type="primary">LOC100835495</name>
    <name evidence="3" type="ORF">BRADI_5g00750v3</name>
</gene>
<reference evidence="3" key="2">
    <citation type="submission" date="2017-06" db="EMBL/GenBank/DDBJ databases">
        <title>WGS assembly of Brachypodium distachyon.</title>
        <authorList>
            <consortium name="The International Brachypodium Initiative"/>
            <person name="Lucas S."/>
            <person name="Harmon-Smith M."/>
            <person name="Lail K."/>
            <person name="Tice H."/>
            <person name="Grimwood J."/>
            <person name="Bruce D."/>
            <person name="Barry K."/>
            <person name="Shu S."/>
            <person name="Lindquist E."/>
            <person name="Wang M."/>
            <person name="Pitluck S."/>
            <person name="Vogel J.P."/>
            <person name="Garvin D.F."/>
            <person name="Mockler T.C."/>
            <person name="Schmutz J."/>
            <person name="Rokhsar D."/>
            <person name="Bevan M.W."/>
        </authorList>
    </citation>
    <scope>NUCLEOTIDE SEQUENCE</scope>
    <source>
        <strain evidence="3">Bd21</strain>
    </source>
</reference>
<dbReference type="EMBL" id="CM000884">
    <property type="protein sequence ID" value="KQJ81444.1"/>
    <property type="molecule type" value="Genomic_DNA"/>
</dbReference>
<evidence type="ECO:0000313" key="4">
    <source>
        <dbReference type="EnsemblPlants" id="KQJ81444"/>
    </source>
</evidence>
<dbReference type="Gene3D" id="3.30.559.10">
    <property type="entry name" value="Chloramphenicol acetyltransferase-like domain"/>
    <property type="match status" value="2"/>
</dbReference>
<name>I1IVH8_BRADI</name>
<comment type="similarity">
    <text evidence="1">Belongs to the plant acyltransferase family.</text>
</comment>
<sequence>MSLSVSKSPPVMVRPSTLTEPAKKATTQVQLSSWDRSYVGFQVTAVLIFDGPAQQRPIEAIKKGLSKALVPYSPIAGRLAPAAGAGDEDDLPLQIECTGEGVPFVAASAECALADQEWLHGGVPVPGSALYDLASYYPAPEPARTEPLLVMQVTEFSCGGFSVGVTWNHALADGDGMAQFLQAVGELTRGAIQTPSVAPVRDGGEVPLPALSPAVVAGKQWLMLDRGGGAMDDDDMVYLDVTIPNRLIDRIKSDYKNHDPSSYCTTFEAAIAVLWQCRTRAIGTGSMAMAPLAFFVNVRKGVGAAAGYYGNCAVAQVAMATGAEVAGGDICDVVRLIKRAKESVPELLRREGGGAVEGMAEMGEEETAALFGYNAFMVTSWRNIGFDRADFGAGAPARVVGRWQQSTVPGCMAFLACRAAGAGEDGGEKMLTQCVRAEHAAAFLAEIDKLASYAASAPVAVATASA</sequence>
<dbReference type="InterPro" id="IPR050898">
    <property type="entry name" value="Plant_acyltransferase"/>
</dbReference>
<dbReference type="EnsemblPlants" id="KQJ81444">
    <property type="protein sequence ID" value="KQJ81444"/>
    <property type="gene ID" value="BRADI_5g00750v3"/>
</dbReference>
<dbReference type="AlphaFoldDB" id="I1IVH8"/>
<dbReference type="Pfam" id="PF02458">
    <property type="entry name" value="Transferase"/>
    <property type="match status" value="1"/>
</dbReference>
<dbReference type="eggNOG" id="ENOG502SK9M">
    <property type="taxonomic scope" value="Eukaryota"/>
</dbReference>
<proteinExistence type="inferred from homology"/>
<organism evidence="4">
    <name type="scientific">Brachypodium distachyon</name>
    <name type="common">Purple false brome</name>
    <name type="synonym">Trachynia distachya</name>
    <dbReference type="NCBI Taxonomy" id="15368"/>
    <lineage>
        <taxon>Eukaryota</taxon>
        <taxon>Viridiplantae</taxon>
        <taxon>Streptophyta</taxon>
        <taxon>Embryophyta</taxon>
        <taxon>Tracheophyta</taxon>
        <taxon>Spermatophyta</taxon>
        <taxon>Magnoliopsida</taxon>
        <taxon>Liliopsida</taxon>
        <taxon>Poales</taxon>
        <taxon>Poaceae</taxon>
        <taxon>BOP clade</taxon>
        <taxon>Pooideae</taxon>
        <taxon>Stipodae</taxon>
        <taxon>Brachypodieae</taxon>
        <taxon>Brachypodium</taxon>
    </lineage>
</organism>
<dbReference type="RefSeq" id="XP_003580934.1">
    <property type="nucleotide sequence ID" value="XM_003580886.4"/>
</dbReference>
<reference evidence="3 4" key="1">
    <citation type="journal article" date="2010" name="Nature">
        <title>Genome sequencing and analysis of the model grass Brachypodium distachyon.</title>
        <authorList>
            <consortium name="International Brachypodium Initiative"/>
        </authorList>
    </citation>
    <scope>NUCLEOTIDE SEQUENCE [LARGE SCALE GENOMIC DNA]</scope>
    <source>
        <strain evidence="3">Bd21</strain>
        <strain evidence="4">cv. Bd21</strain>
    </source>
</reference>
<evidence type="ECO:0000313" key="5">
    <source>
        <dbReference type="Proteomes" id="UP000008810"/>
    </source>
</evidence>
<accession>I1IVH8</accession>
<evidence type="ECO:0000313" key="3">
    <source>
        <dbReference type="EMBL" id="KQJ81444.1"/>
    </source>
</evidence>
<reference evidence="4" key="3">
    <citation type="submission" date="2018-08" db="UniProtKB">
        <authorList>
            <consortium name="EnsemblPlants"/>
        </authorList>
    </citation>
    <scope>IDENTIFICATION</scope>
    <source>
        <strain evidence="4">cv. Bd21</strain>
    </source>
</reference>
<dbReference type="GO" id="GO:0016747">
    <property type="term" value="F:acyltransferase activity, transferring groups other than amino-acyl groups"/>
    <property type="evidence" value="ECO:0007669"/>
    <property type="project" value="UniProtKB-ARBA"/>
</dbReference>
<dbReference type="HOGENOM" id="CLU_014546_2_0_1"/>
<protein>
    <submittedName>
        <fullName evidence="3 4">Uncharacterized protein</fullName>
    </submittedName>
</protein>
<dbReference type="OMA" id="PLQIECT"/>
<keyword evidence="5" id="KW-1185">Reference proteome</keyword>
<feature type="region of interest" description="Disordered" evidence="2">
    <location>
        <begin position="1"/>
        <end position="24"/>
    </location>
</feature>
<dbReference type="InterPro" id="IPR023213">
    <property type="entry name" value="CAT-like_dom_sf"/>
</dbReference>
<evidence type="ECO:0000256" key="1">
    <source>
        <dbReference type="ARBA" id="ARBA00009861"/>
    </source>
</evidence>
<dbReference type="OrthoDB" id="597991at2759"/>
<dbReference type="PANTHER" id="PTHR31147">
    <property type="entry name" value="ACYL TRANSFERASE 4"/>
    <property type="match status" value="1"/>
</dbReference>